<gene>
    <name evidence="2" type="ORF">PECAL_2P18480</name>
</gene>
<dbReference type="AlphaFoldDB" id="A0A8J2SBV3"/>
<dbReference type="EMBL" id="CAKKNE010000002">
    <property type="protein sequence ID" value="CAH0368765.1"/>
    <property type="molecule type" value="Genomic_DNA"/>
</dbReference>
<proteinExistence type="predicted"/>
<sequence length="422" mass="44640">MSTRGANVIEDGGSNATSNRDEAAWDAARPFSALVAALPTPRGPPQRKRRPRRVGAAPAFRAGALGRIHAAGATSLFTHKVLPLLSAADLGRFEATAPAATRADRALNGRGLCDYVAWRRLAEPRRRAAVAPGAALRLLHADTERCTLVVLKRRGTRLADAPQAAPVDLAAVRGAATVARRAATLAVGSRFVEPRRTELHALATEADAARAGVVVTDGVFIGAFAAAAAAAGDAHGFDLAPRDAARLRLASRAFDAEIARGEAVVRNVIPALARSPLRADGCWVLRAVDGRACWTPEAYAERVAVAAAAGAATVRVDLERAYDRRDIVLPLSTEARLAVCLCVQVHAIEQTQPRGNDRISAQVILARQAFELDARADAALFATDMAHRRRAICLTERDRATLEDHGARARATVSVILVALDA</sequence>
<protein>
    <submittedName>
        <fullName evidence="2">Uncharacterized protein</fullName>
    </submittedName>
</protein>
<keyword evidence="3" id="KW-1185">Reference proteome</keyword>
<name>A0A8J2SBV3_9STRA</name>
<dbReference type="Proteomes" id="UP000789595">
    <property type="component" value="Unassembled WGS sequence"/>
</dbReference>
<evidence type="ECO:0000256" key="1">
    <source>
        <dbReference type="SAM" id="MobiDB-lite"/>
    </source>
</evidence>
<comment type="caution">
    <text evidence="2">The sequence shown here is derived from an EMBL/GenBank/DDBJ whole genome shotgun (WGS) entry which is preliminary data.</text>
</comment>
<evidence type="ECO:0000313" key="2">
    <source>
        <dbReference type="EMBL" id="CAH0368765.1"/>
    </source>
</evidence>
<feature type="region of interest" description="Disordered" evidence="1">
    <location>
        <begin position="35"/>
        <end position="55"/>
    </location>
</feature>
<organism evidence="2 3">
    <name type="scientific">Pelagomonas calceolata</name>
    <dbReference type="NCBI Taxonomy" id="35677"/>
    <lineage>
        <taxon>Eukaryota</taxon>
        <taxon>Sar</taxon>
        <taxon>Stramenopiles</taxon>
        <taxon>Ochrophyta</taxon>
        <taxon>Pelagophyceae</taxon>
        <taxon>Pelagomonadales</taxon>
        <taxon>Pelagomonadaceae</taxon>
        <taxon>Pelagomonas</taxon>
    </lineage>
</organism>
<accession>A0A8J2SBV3</accession>
<feature type="region of interest" description="Disordered" evidence="1">
    <location>
        <begin position="1"/>
        <end position="23"/>
    </location>
</feature>
<reference evidence="2" key="1">
    <citation type="submission" date="2021-11" db="EMBL/GenBank/DDBJ databases">
        <authorList>
            <consortium name="Genoscope - CEA"/>
            <person name="William W."/>
        </authorList>
    </citation>
    <scope>NUCLEOTIDE SEQUENCE</scope>
</reference>
<evidence type="ECO:0000313" key="3">
    <source>
        <dbReference type="Proteomes" id="UP000789595"/>
    </source>
</evidence>